<dbReference type="EMBL" id="RHPO01000002">
    <property type="protein sequence ID" value="RRT94167.1"/>
    <property type="molecule type" value="Genomic_DNA"/>
</dbReference>
<gene>
    <name evidence="1" type="ORF">EGI89_02030</name>
</gene>
<dbReference type="Proteomes" id="UP000267844">
    <property type="component" value="Unassembled WGS sequence"/>
</dbReference>
<comment type="caution">
    <text evidence="1">The sequence shown here is derived from an EMBL/GenBank/DDBJ whole genome shotgun (WGS) entry which is preliminary data.</text>
</comment>
<protein>
    <submittedName>
        <fullName evidence="1">Uncharacterized protein</fullName>
    </submittedName>
</protein>
<evidence type="ECO:0000313" key="1">
    <source>
        <dbReference type="EMBL" id="RRT94167.1"/>
    </source>
</evidence>
<organism evidence="1 2">
    <name type="scientific">Empedobacter falsenii</name>
    <dbReference type="NCBI Taxonomy" id="343874"/>
    <lineage>
        <taxon>Bacteria</taxon>
        <taxon>Pseudomonadati</taxon>
        <taxon>Bacteroidota</taxon>
        <taxon>Flavobacteriia</taxon>
        <taxon>Flavobacteriales</taxon>
        <taxon>Weeksellaceae</taxon>
        <taxon>Empedobacter</taxon>
    </lineage>
</organism>
<name>A0A427BSY9_9FLAO</name>
<reference evidence="1 2" key="1">
    <citation type="submission" date="2018-10" db="EMBL/GenBank/DDBJ databases">
        <title>Transmission dynamics of multidrug resistant bacteria on intensive care unit surfaces.</title>
        <authorList>
            <person name="D'Souza A.W."/>
            <person name="Potter R.F."/>
            <person name="Wallace M."/>
            <person name="Shupe A."/>
            <person name="Patel S."/>
            <person name="Sun S."/>
            <person name="Gul D."/>
            <person name="Kwon J.H."/>
            <person name="Andleeb S."/>
            <person name="Burnham C.-A.D."/>
            <person name="Dantas G."/>
        </authorList>
    </citation>
    <scope>NUCLEOTIDE SEQUENCE [LARGE SCALE GENOMIC DNA]</scope>
    <source>
        <strain evidence="1 2">WF_348</strain>
    </source>
</reference>
<accession>A0A427BSY9</accession>
<evidence type="ECO:0000313" key="2">
    <source>
        <dbReference type="Proteomes" id="UP000267844"/>
    </source>
</evidence>
<sequence>MTAIKRMKQFTDAGVNFSFEFYKLNGELKVVNNASIRASYRNDQSKRSKFLIAYYDHDEDVNRQFHRALLIKLNGVNVTL</sequence>
<dbReference type="AlphaFoldDB" id="A0A427BSY9"/>
<proteinExistence type="predicted"/>